<dbReference type="PANTHER" id="PTHR11200">
    <property type="entry name" value="INOSITOL 5-PHOSPHATASE"/>
    <property type="match status" value="1"/>
</dbReference>
<dbReference type="SMART" id="SM00324">
    <property type="entry name" value="RhoGAP"/>
    <property type="match status" value="1"/>
</dbReference>
<dbReference type="CDD" id="cd09074">
    <property type="entry name" value="INPP5c"/>
    <property type="match status" value="1"/>
</dbReference>
<dbReference type="PROSITE" id="PS50858">
    <property type="entry name" value="BSD"/>
    <property type="match status" value="1"/>
</dbReference>
<evidence type="ECO:0008006" key="10">
    <source>
        <dbReference type="Google" id="ProtNLM"/>
    </source>
</evidence>
<dbReference type="InterPro" id="IPR013783">
    <property type="entry name" value="Ig-like_fold"/>
</dbReference>
<evidence type="ECO:0000313" key="8">
    <source>
        <dbReference type="EMBL" id="KAK6730698.1"/>
    </source>
</evidence>
<evidence type="ECO:0000259" key="7">
    <source>
        <dbReference type="PROSITE" id="PS50858"/>
    </source>
</evidence>
<feature type="compositionally biased region" description="Basic and acidic residues" evidence="5">
    <location>
        <begin position="728"/>
        <end position="746"/>
    </location>
</feature>
<feature type="compositionally biased region" description="Low complexity" evidence="5">
    <location>
        <begin position="922"/>
        <end position="944"/>
    </location>
</feature>
<dbReference type="Pfam" id="PF22669">
    <property type="entry name" value="Exo_endo_phos2"/>
    <property type="match status" value="1"/>
</dbReference>
<comment type="subcellular location">
    <subcellularLocation>
        <location evidence="2">Cytoplasmic vesicle</location>
        <location evidence="2">Phagosome membrane</location>
    </subcellularLocation>
    <subcellularLocation>
        <location evidence="1">Early endosome membrane</location>
    </subcellularLocation>
</comment>
<dbReference type="InterPro" id="IPR036691">
    <property type="entry name" value="Endo/exonu/phosph_ase_sf"/>
</dbReference>
<dbReference type="Pfam" id="PF03909">
    <property type="entry name" value="BSD"/>
    <property type="match status" value="1"/>
</dbReference>
<dbReference type="PROSITE" id="PS50238">
    <property type="entry name" value="RHOGAP"/>
    <property type="match status" value="1"/>
</dbReference>
<feature type="region of interest" description="Disordered" evidence="5">
    <location>
        <begin position="907"/>
        <end position="962"/>
    </location>
</feature>
<dbReference type="SUPFAM" id="SSF140383">
    <property type="entry name" value="BSD domain-like"/>
    <property type="match status" value="1"/>
</dbReference>
<evidence type="ECO:0000256" key="5">
    <source>
        <dbReference type="SAM" id="MobiDB-lite"/>
    </source>
</evidence>
<dbReference type="Pfam" id="PF00620">
    <property type="entry name" value="RhoGAP"/>
    <property type="match status" value="1"/>
</dbReference>
<dbReference type="InterPro" id="IPR000300">
    <property type="entry name" value="IPPc"/>
</dbReference>
<evidence type="ECO:0000256" key="3">
    <source>
        <dbReference type="ARBA" id="ARBA00022753"/>
    </source>
</evidence>
<reference evidence="8 9" key="1">
    <citation type="submission" date="2023-08" db="EMBL/GenBank/DDBJ databases">
        <title>A Necator americanus chromosomal reference genome.</title>
        <authorList>
            <person name="Ilik V."/>
            <person name="Petrzelkova K.J."/>
            <person name="Pardy F."/>
            <person name="Fuh T."/>
            <person name="Niatou-Singa F.S."/>
            <person name="Gouil Q."/>
            <person name="Baker L."/>
            <person name="Ritchie M.E."/>
            <person name="Jex A.R."/>
            <person name="Gazzola D."/>
            <person name="Li H."/>
            <person name="Toshio Fujiwara R."/>
            <person name="Zhan B."/>
            <person name="Aroian R.V."/>
            <person name="Pafco B."/>
            <person name="Schwarz E.M."/>
        </authorList>
    </citation>
    <scope>NUCLEOTIDE SEQUENCE [LARGE SCALE GENOMIC DNA]</scope>
    <source>
        <strain evidence="8 9">Aroian</strain>
        <tissue evidence="8">Whole animal</tissue>
    </source>
</reference>
<dbReference type="InterPro" id="IPR005607">
    <property type="entry name" value="BSD_dom"/>
</dbReference>
<evidence type="ECO:0000259" key="6">
    <source>
        <dbReference type="PROSITE" id="PS50238"/>
    </source>
</evidence>
<keyword evidence="4" id="KW-0968">Cytoplasmic vesicle</keyword>
<evidence type="ECO:0000313" key="9">
    <source>
        <dbReference type="Proteomes" id="UP001303046"/>
    </source>
</evidence>
<accession>A0ABR1C025</accession>
<dbReference type="SUPFAM" id="SSF56219">
    <property type="entry name" value="DNase I-like"/>
    <property type="match status" value="1"/>
</dbReference>
<dbReference type="Gene3D" id="1.10.555.10">
    <property type="entry name" value="Rho GTPase activation protein"/>
    <property type="match status" value="1"/>
</dbReference>
<protein>
    <recommendedName>
        <fullName evidence="10">BSD domain-containing protein</fullName>
    </recommendedName>
</protein>
<keyword evidence="3" id="KW-0967">Endosome</keyword>
<dbReference type="InterPro" id="IPR000198">
    <property type="entry name" value="RhoGAP_dom"/>
</dbReference>
<dbReference type="InterPro" id="IPR048869">
    <property type="entry name" value="OCRL-1_2_ASH"/>
</dbReference>
<sequence>MTFYTGAGGRRAGYVPGRDPMVDEVMRGWQQKYCKFSDVSICVTSFNVNGKSPPSVLRGWFPDGNVSDFYAVGLQEMDLSVGTYIIDNPRKMEEWMECILTSLPGGGKNYKVVSSMRLIGIFVVLFQSRVSSVKVSKINAAYIATGISMLVNKLGNKGGTAISLHLNDTLVCFVNCHLAAGTSELDRRNQDFSYLAFNDGLSIYDHDVVFWFGDLNYRLKVENSGWNGDQVRQIASCSEFSVLFKYDQLREQQSIGQVFVGFQEPEVLPFRPTYKYDAGTSNWDSSEKARVPAWCDRILWWTRDPDTRLNLQRFESVEQISISDHKPVRACFALTVRSIDQVKADKLYDEAIREADRRANELLPQVSLSLTEVDFGEVRFLEPRTRLITIKNTGKSTVRFKFIVRPERGICAKWLQITPPHYVIPVGQSTQISLTVVIDKEISWELKDTKMQDILVMNLEHGRDYFIPVTAQYYPRCFGVSLEHLMKRKRDPEKNLIDFGDGLEDEEEYCPPNIPREVFRLVSALQRLGNDKLDLNDIVDNSTFISVRNALENDFPKDLTRLHVSALALYSALLRLFDTLKEPLIPFSVQREVRVASSDATALWKIISSLPSINASILEYLIDYLRELLSQVPEATDQLVAWADVLFRGGALLTTVPHLEPRKRCRHFCELIGSPYSTLIYCTSYRNMAWLLNDIKRRFNEAAASIDASLEENANGKEATDEQLGSTSEKEKHEGSGERNVQEEKVSIEDIQQKGRALAAKLLVYAKDTTEKASKSIVAVKNAVVENTLIGELDREQEAFTAELAANRLPDVVEPWDGLPDREFAKKKILALSLDPHNFIRESPGECGFDEAAMQAMAKRLIDVDPNLSRVRFELVPKQLNEEKFWHNYFYRVSLIRQSIIANASDGQTCVRKTTPVPPEKPSSSEVEQPVATASSTDVSSSDVKATKEDIQSPQTDDDWEREILSDLNEYELVASKNEKSDEQWEAEIQDLLNSSE</sequence>
<dbReference type="Proteomes" id="UP001303046">
    <property type="component" value="Unassembled WGS sequence"/>
</dbReference>
<evidence type="ECO:0000256" key="1">
    <source>
        <dbReference type="ARBA" id="ARBA00004146"/>
    </source>
</evidence>
<dbReference type="InterPro" id="IPR008936">
    <property type="entry name" value="Rho_GTPase_activation_prot"/>
</dbReference>
<feature type="domain" description="BSD" evidence="7">
    <location>
        <begin position="851"/>
        <end position="897"/>
    </location>
</feature>
<dbReference type="Gene3D" id="2.60.40.10">
    <property type="entry name" value="Immunoglobulins"/>
    <property type="match status" value="1"/>
</dbReference>
<gene>
    <name evidence="8" type="primary">Necator_chrI.g3397</name>
    <name evidence="8" type="ORF">RB195_007268</name>
</gene>
<dbReference type="EMBL" id="JAVFWL010000001">
    <property type="protein sequence ID" value="KAK6730698.1"/>
    <property type="molecule type" value="Genomic_DNA"/>
</dbReference>
<evidence type="ECO:0000256" key="2">
    <source>
        <dbReference type="ARBA" id="ARBA00004580"/>
    </source>
</evidence>
<dbReference type="Gene3D" id="1.10.3970.10">
    <property type="entry name" value="BSD domain"/>
    <property type="match status" value="1"/>
</dbReference>
<dbReference type="SMART" id="SM00128">
    <property type="entry name" value="IPPc"/>
    <property type="match status" value="1"/>
</dbReference>
<comment type="caution">
    <text evidence="8">The sequence shown here is derived from an EMBL/GenBank/DDBJ whole genome shotgun (WGS) entry which is preliminary data.</text>
</comment>
<evidence type="ECO:0000256" key="4">
    <source>
        <dbReference type="ARBA" id="ARBA00023329"/>
    </source>
</evidence>
<name>A0ABR1C025_NECAM</name>
<organism evidence="8 9">
    <name type="scientific">Necator americanus</name>
    <name type="common">Human hookworm</name>
    <dbReference type="NCBI Taxonomy" id="51031"/>
    <lineage>
        <taxon>Eukaryota</taxon>
        <taxon>Metazoa</taxon>
        <taxon>Ecdysozoa</taxon>
        <taxon>Nematoda</taxon>
        <taxon>Chromadorea</taxon>
        <taxon>Rhabditida</taxon>
        <taxon>Rhabditina</taxon>
        <taxon>Rhabditomorpha</taxon>
        <taxon>Strongyloidea</taxon>
        <taxon>Ancylostomatidae</taxon>
        <taxon>Bunostominae</taxon>
        <taxon>Necator</taxon>
    </lineage>
</organism>
<dbReference type="InterPro" id="IPR046985">
    <property type="entry name" value="IP5"/>
</dbReference>
<proteinExistence type="predicted"/>
<dbReference type="SMART" id="SM00751">
    <property type="entry name" value="BSD"/>
    <property type="match status" value="1"/>
</dbReference>
<dbReference type="Pfam" id="PF21310">
    <property type="entry name" value="OCRL-like_ASH"/>
    <property type="match status" value="1"/>
</dbReference>
<dbReference type="Gene3D" id="3.60.10.10">
    <property type="entry name" value="Endonuclease/exonuclease/phosphatase"/>
    <property type="match status" value="1"/>
</dbReference>
<feature type="domain" description="Rho-GAP" evidence="6">
    <location>
        <begin position="501"/>
        <end position="680"/>
    </location>
</feature>
<dbReference type="PANTHER" id="PTHR11200:SF300">
    <property type="entry name" value="TYPE II INOSITOL 1,4,5-TRISPHOSPHATE 5-PHOSPHATASE"/>
    <property type="match status" value="1"/>
</dbReference>
<dbReference type="InterPro" id="IPR035925">
    <property type="entry name" value="BSD_dom_sf"/>
</dbReference>
<feature type="region of interest" description="Disordered" evidence="5">
    <location>
        <begin position="712"/>
        <end position="746"/>
    </location>
</feature>
<keyword evidence="9" id="KW-1185">Reference proteome</keyword>
<dbReference type="SUPFAM" id="SSF48350">
    <property type="entry name" value="GTPase activation domain, GAP"/>
    <property type="match status" value="1"/>
</dbReference>